<evidence type="ECO:0000313" key="5">
    <source>
        <dbReference type="Proteomes" id="UP000494040"/>
    </source>
</evidence>
<keyword evidence="5" id="KW-1185">Reference proteome</keyword>
<comment type="similarity">
    <text evidence="1 3">Belongs to the short-chain dehydrogenases/reductases (SDR) family.</text>
</comment>
<dbReference type="PROSITE" id="PS00061">
    <property type="entry name" value="ADH_SHORT"/>
    <property type="match status" value="1"/>
</dbReference>
<evidence type="ECO:0000256" key="3">
    <source>
        <dbReference type="RuleBase" id="RU000363"/>
    </source>
</evidence>
<dbReference type="Proteomes" id="UP000494040">
    <property type="component" value="Unassembled WGS sequence"/>
</dbReference>
<dbReference type="PANTHER" id="PTHR44229">
    <property type="entry name" value="15-HYDROXYPROSTAGLANDIN DEHYDROGENASE [NAD(+)]"/>
    <property type="match status" value="1"/>
</dbReference>
<dbReference type="RefSeq" id="XP_024080853.1">
    <property type="nucleotide sequence ID" value="XM_024225085.1"/>
</dbReference>
<dbReference type="InterPro" id="IPR036291">
    <property type="entry name" value="NAD(P)-bd_dom_sf"/>
</dbReference>
<evidence type="ECO:0000256" key="1">
    <source>
        <dbReference type="ARBA" id="ARBA00006484"/>
    </source>
</evidence>
<dbReference type="PRINTS" id="PR00081">
    <property type="entry name" value="GDHRDH"/>
</dbReference>
<dbReference type="GeneID" id="112126289"/>
<organism evidence="4 5">
    <name type="scientific">Cimex lectularius</name>
    <name type="common">Bed bug</name>
    <name type="synonym">Acanthia lectularia</name>
    <dbReference type="NCBI Taxonomy" id="79782"/>
    <lineage>
        <taxon>Eukaryota</taxon>
        <taxon>Metazoa</taxon>
        <taxon>Ecdysozoa</taxon>
        <taxon>Arthropoda</taxon>
        <taxon>Hexapoda</taxon>
        <taxon>Insecta</taxon>
        <taxon>Pterygota</taxon>
        <taxon>Neoptera</taxon>
        <taxon>Paraneoptera</taxon>
        <taxon>Hemiptera</taxon>
        <taxon>Heteroptera</taxon>
        <taxon>Panheteroptera</taxon>
        <taxon>Cimicomorpha</taxon>
        <taxon>Cimicidae</taxon>
        <taxon>Cimex</taxon>
    </lineage>
</organism>
<keyword evidence="2" id="KW-0560">Oxidoreductase</keyword>
<dbReference type="EnsemblMetazoa" id="XM_024225085.1">
    <property type="protein sequence ID" value="XP_024080853.1"/>
    <property type="gene ID" value="LOC112126289"/>
</dbReference>
<dbReference type="Pfam" id="PF00106">
    <property type="entry name" value="adh_short"/>
    <property type="match status" value="1"/>
</dbReference>
<evidence type="ECO:0008006" key="6">
    <source>
        <dbReference type="Google" id="ProtNLM"/>
    </source>
</evidence>
<dbReference type="PANTHER" id="PTHR44229:SF8">
    <property type="entry name" value="ALCOHOL DEHYDROGENASE-RELATED"/>
    <property type="match status" value="1"/>
</dbReference>
<dbReference type="GO" id="GO:0005737">
    <property type="term" value="C:cytoplasm"/>
    <property type="evidence" value="ECO:0007669"/>
    <property type="project" value="TreeGrafter"/>
</dbReference>
<dbReference type="InterPro" id="IPR020904">
    <property type="entry name" value="Sc_DH/Rdtase_CS"/>
</dbReference>
<protein>
    <recommendedName>
        <fullName evidence="6">Alcohol dehydrogenase</fullName>
    </recommendedName>
</protein>
<dbReference type="InterPro" id="IPR002347">
    <property type="entry name" value="SDR_fam"/>
</dbReference>
<evidence type="ECO:0000256" key="2">
    <source>
        <dbReference type="ARBA" id="ARBA00023002"/>
    </source>
</evidence>
<sequence length="312" mass="34443">MAKVFRSPVQLLQRNVVGFKRFFASEKKGCKEVKKKSLMTVEDKVVMITGGSSGIGLAIAREMMAQKAKGVVICGVNKQQGEEAASCLNVCEEETKAKFLEMDVRILKTFESVMKKIIDCFGSLDILVNNAGIFEEAKWEQTVSVNINGTVNGVLLAHRFMGQNSDGGLVINVADTYGLEPFPYAPIYSATKYAVIGLTKAFGHPDIYEKTKIRVVALCPAVTQTDMLENKQPMLNKKWEDKAYETLKMSPQQHAKAVGKAANHLIQYAQTGTIWPVECTVLHKVTFPNRISYCNKVIELGFPGTDSSTDCQ</sequence>
<proteinExistence type="inferred from homology"/>
<dbReference type="SUPFAM" id="SSF51735">
    <property type="entry name" value="NAD(P)-binding Rossmann-fold domains"/>
    <property type="match status" value="1"/>
</dbReference>
<dbReference type="AlphaFoldDB" id="A0A8I6SRW7"/>
<dbReference type="GO" id="GO:0016616">
    <property type="term" value="F:oxidoreductase activity, acting on the CH-OH group of donors, NAD or NADP as acceptor"/>
    <property type="evidence" value="ECO:0007669"/>
    <property type="project" value="TreeGrafter"/>
</dbReference>
<name>A0A8I6SRW7_CIMLE</name>
<accession>A0A8I6SRW7</accession>
<dbReference type="Gene3D" id="3.40.50.720">
    <property type="entry name" value="NAD(P)-binding Rossmann-like Domain"/>
    <property type="match status" value="1"/>
</dbReference>
<dbReference type="OrthoDB" id="417891at2759"/>
<dbReference type="PRINTS" id="PR00080">
    <property type="entry name" value="SDRFAMILY"/>
</dbReference>
<reference evidence="4" key="1">
    <citation type="submission" date="2022-01" db="UniProtKB">
        <authorList>
            <consortium name="EnsemblMetazoa"/>
        </authorList>
    </citation>
    <scope>IDENTIFICATION</scope>
</reference>
<evidence type="ECO:0000313" key="4">
    <source>
        <dbReference type="EnsemblMetazoa" id="XP_024080853.1"/>
    </source>
</evidence>